<protein>
    <submittedName>
        <fullName evidence="1">Uncharacterized protein</fullName>
    </submittedName>
</protein>
<accession>A0A1V5ZNF1</accession>
<sequence>MVEKPVKVDHHLIGFSSFKRLALCVLKDGCCIHIHLLGIVQLTKYGFKTLVGAPINKTLSSIQELIETGFSNAYQRDTKKSQNSFAIESQISFFLNGSNFSLP</sequence>
<gene>
    <name evidence="1" type="ORF">BWY04_00704</name>
</gene>
<organism evidence="1">
    <name type="scientific">candidate division CPR1 bacterium ADurb.Bin160</name>
    <dbReference type="NCBI Taxonomy" id="1852826"/>
    <lineage>
        <taxon>Bacteria</taxon>
        <taxon>candidate division CPR1</taxon>
    </lineage>
</organism>
<dbReference type="EMBL" id="MWDB01000013">
    <property type="protein sequence ID" value="OQB41608.1"/>
    <property type="molecule type" value="Genomic_DNA"/>
</dbReference>
<dbReference type="AlphaFoldDB" id="A0A1V5ZNF1"/>
<comment type="caution">
    <text evidence="1">The sequence shown here is derived from an EMBL/GenBank/DDBJ whole genome shotgun (WGS) entry which is preliminary data.</text>
</comment>
<name>A0A1V5ZNF1_9BACT</name>
<reference evidence="1" key="1">
    <citation type="submission" date="2017-02" db="EMBL/GenBank/DDBJ databases">
        <title>Delving into the versatile metabolic prowess of the omnipresent phylum Bacteroidetes.</title>
        <authorList>
            <person name="Nobu M.K."/>
            <person name="Mei R."/>
            <person name="Narihiro T."/>
            <person name="Kuroda K."/>
            <person name="Liu W.-T."/>
        </authorList>
    </citation>
    <scope>NUCLEOTIDE SEQUENCE</scope>
    <source>
        <strain evidence="1">ADurb.Bin160</strain>
    </source>
</reference>
<proteinExistence type="predicted"/>
<evidence type="ECO:0000313" key="1">
    <source>
        <dbReference type="EMBL" id="OQB41608.1"/>
    </source>
</evidence>
<dbReference type="Proteomes" id="UP000485621">
    <property type="component" value="Unassembled WGS sequence"/>
</dbReference>